<dbReference type="GO" id="GO:0016787">
    <property type="term" value="F:hydrolase activity"/>
    <property type="evidence" value="ECO:0007669"/>
    <property type="project" value="UniProtKB-KW"/>
</dbReference>
<dbReference type="SUPFAM" id="SSF51556">
    <property type="entry name" value="Metallo-dependent hydrolases"/>
    <property type="match status" value="1"/>
</dbReference>
<dbReference type="Proteomes" id="UP000004926">
    <property type="component" value="Chromosome"/>
</dbReference>
<sequence>MTVYTEPGIDVSAVTAIDVHVHVHASVHGSAVNEEAMKEMAEYFRNDDVRPNNTRDIANYYRERGMAAVVFGVDSADKEGAVSNEEVAELAAENSDVLIPFASIDPARGAEGVAMARRLITEYGVKGFKFHPNTQAFYPNDPDAYRLYEVIAEHGRIALFHSGHTGVGANTRGGGGIRLKYSNPMHVDDVAVDFPDMPIILAHPSFPWQDEALSVALHKPNVHIDLSGWSPKYFAPQLVQYANTLLRHKMLFGSDYPVITPERWLRDFDKIDIREEVRPLILKENAVRLFGLAAQA</sequence>
<dbReference type="RefSeq" id="WP_009156433.1">
    <property type="nucleotide sequence ID" value="NZ_CM001439.1"/>
</dbReference>
<dbReference type="InterPro" id="IPR006680">
    <property type="entry name" value="Amidohydro-rel"/>
</dbReference>
<dbReference type="eggNOG" id="COG2159">
    <property type="taxonomic scope" value="Bacteria"/>
</dbReference>
<dbReference type="Gene3D" id="3.20.20.140">
    <property type="entry name" value="Metal-dependent hydrolases"/>
    <property type="match status" value="1"/>
</dbReference>
<dbReference type="CDD" id="cd01292">
    <property type="entry name" value="metallo-dependent_hydrolases"/>
    <property type="match status" value="1"/>
</dbReference>
<dbReference type="AlphaFoldDB" id="H5X059"/>
<evidence type="ECO:0000313" key="4">
    <source>
        <dbReference type="Proteomes" id="UP000004926"/>
    </source>
</evidence>
<dbReference type="PANTHER" id="PTHR21240">
    <property type="entry name" value="2-AMINO-3-CARBOXYLMUCONATE-6-SEMIALDEHYDE DECARBOXYLASE"/>
    <property type="match status" value="1"/>
</dbReference>
<reference evidence="3 4" key="1">
    <citation type="journal article" date="2012" name="Stand. Genomic Sci.">
        <title>Genome sequence of the ocean sediment bacterium Saccharomonospora marina type strain (XMU15(T)).</title>
        <authorList>
            <person name="Klenk H.P."/>
            <person name="Lu M."/>
            <person name="Lucas S."/>
            <person name="Lapidus A."/>
            <person name="Copeland A."/>
            <person name="Pitluck S."/>
            <person name="Goodwin L.A."/>
            <person name="Han C."/>
            <person name="Tapia R."/>
            <person name="Brambilla E.M."/>
            <person name="Potter G."/>
            <person name="Land M."/>
            <person name="Ivanova N."/>
            <person name="Rohde M."/>
            <person name="Goker M."/>
            <person name="Detter J.C."/>
            <person name="Li W.J."/>
            <person name="Kyrpides N.C."/>
            <person name="Woyke T."/>
        </authorList>
    </citation>
    <scope>NUCLEOTIDE SEQUENCE [LARGE SCALE GENOMIC DNA]</scope>
    <source>
        <strain evidence="3 4">XMU15</strain>
    </source>
</reference>
<dbReference type="InterPro" id="IPR032465">
    <property type="entry name" value="ACMSD"/>
</dbReference>
<dbReference type="HOGENOM" id="CLU_044590_4_2_11"/>
<dbReference type="PANTHER" id="PTHR21240:SF19">
    <property type="entry name" value="CATALYTIC_ HYDROLASE"/>
    <property type="match status" value="1"/>
</dbReference>
<keyword evidence="1" id="KW-0456">Lyase</keyword>
<dbReference type="GO" id="GO:0016831">
    <property type="term" value="F:carboxy-lyase activity"/>
    <property type="evidence" value="ECO:0007669"/>
    <property type="project" value="InterPro"/>
</dbReference>
<name>H5X059_9PSEU</name>
<dbReference type="STRING" id="882083.SacmaDRAFT_4882"/>
<evidence type="ECO:0000256" key="1">
    <source>
        <dbReference type="ARBA" id="ARBA00023239"/>
    </source>
</evidence>
<protein>
    <submittedName>
        <fullName evidence="3">Putative TIM-barrel fold metal-dependent hydrolase</fullName>
    </submittedName>
</protein>
<organism evidence="3 4">
    <name type="scientific">Saccharomonospora marina XMU15</name>
    <dbReference type="NCBI Taxonomy" id="882083"/>
    <lineage>
        <taxon>Bacteria</taxon>
        <taxon>Bacillati</taxon>
        <taxon>Actinomycetota</taxon>
        <taxon>Actinomycetes</taxon>
        <taxon>Pseudonocardiales</taxon>
        <taxon>Pseudonocardiaceae</taxon>
        <taxon>Saccharomonospora</taxon>
    </lineage>
</organism>
<feature type="domain" description="Amidohydrolase-related" evidence="2">
    <location>
        <begin position="17"/>
        <end position="292"/>
    </location>
</feature>
<gene>
    <name evidence="3" type="ORF">SacmaDRAFT_4882</name>
</gene>
<dbReference type="EMBL" id="CM001439">
    <property type="protein sequence ID" value="EHR53055.1"/>
    <property type="molecule type" value="Genomic_DNA"/>
</dbReference>
<keyword evidence="3" id="KW-0378">Hydrolase</keyword>
<evidence type="ECO:0000259" key="2">
    <source>
        <dbReference type="Pfam" id="PF04909"/>
    </source>
</evidence>
<proteinExistence type="predicted"/>
<keyword evidence="4" id="KW-1185">Reference proteome</keyword>
<accession>H5X059</accession>
<evidence type="ECO:0000313" key="3">
    <source>
        <dbReference type="EMBL" id="EHR53055.1"/>
    </source>
</evidence>
<dbReference type="InterPro" id="IPR032466">
    <property type="entry name" value="Metal_Hydrolase"/>
</dbReference>
<dbReference type="Pfam" id="PF04909">
    <property type="entry name" value="Amidohydro_2"/>
    <property type="match status" value="1"/>
</dbReference>